<dbReference type="EMBL" id="JAUFQU010000001">
    <property type="protein sequence ID" value="MDN3705564.1"/>
    <property type="molecule type" value="Genomic_DNA"/>
</dbReference>
<keyword evidence="3" id="KW-0645">Protease</keyword>
<dbReference type="Pfam" id="PF01551">
    <property type="entry name" value="Peptidase_M23"/>
    <property type="match status" value="1"/>
</dbReference>
<comment type="subcellular location">
    <subcellularLocation>
        <location evidence="2">Cell envelope</location>
    </subcellularLocation>
</comment>
<evidence type="ECO:0000256" key="6">
    <source>
        <dbReference type="ARBA" id="ARBA00022833"/>
    </source>
</evidence>
<keyword evidence="5" id="KW-0378">Hydrolase</keyword>
<sequence length="415" mass="47007">MQQLKYICFLLLVVTIISCSGKKGDNEEEFVIENDSTEINTEVAFGFQLNEYRVERDTIKRGDNISLILARHNFDATEISQIVEKVRDSFDIRNIRAGNTLTLLKSKTDPPKLEVLIYEPNKMGFNVIDFRDSTRAYTVNYPITYKVKTVAGSIDGSLSSSLAREGLDAGLTSKLSKYFAWSIDFFKFKKGDKFALSVREKYINDSIYIGTEEILGAYFEYKDKDVYGFPYGSENQKNVEFFDENGKQMKTMFLKAPLKYFHITSKFTNSRFHPVQKRWKAHNGTDYAAPHGTPIMTTAAGTVIETGYSSGNGNYVKVKHDGTYTTQYLHMSKILVKRGQRVTQGQTIGKVGSTGLATGPHVCYRFWKNGVQVDPLRQNLPTSQSMSKAQLPAYLAKIKPIKEAMDAELSEKFQH</sequence>
<evidence type="ECO:0000313" key="11">
    <source>
        <dbReference type="EMBL" id="MDN3708851.1"/>
    </source>
</evidence>
<dbReference type="Proteomes" id="UP001242368">
    <property type="component" value="Unassembled WGS sequence"/>
</dbReference>
<reference evidence="10" key="1">
    <citation type="journal article" date="2014" name="Int. J. Syst. Evol. Microbiol.">
        <title>Complete genome of a new Firmicutes species belonging to the dominant human colonic microbiota ('Ruminococcus bicirculans') reveals two chromosomes and a selective capacity to utilize plant glucans.</title>
        <authorList>
            <consortium name="NISC Comparative Sequencing Program"/>
            <person name="Wegmann U."/>
            <person name="Louis P."/>
            <person name="Goesmann A."/>
            <person name="Henrissat B."/>
            <person name="Duncan S.H."/>
            <person name="Flint H.J."/>
        </authorList>
    </citation>
    <scope>NUCLEOTIDE SEQUENCE</scope>
    <source>
        <strain evidence="10">CECT 7184</strain>
    </source>
</reference>
<evidence type="ECO:0000313" key="10">
    <source>
        <dbReference type="EMBL" id="MDN3705564.1"/>
    </source>
</evidence>
<dbReference type="RefSeq" id="WP_290361730.1">
    <property type="nucleotide sequence ID" value="NZ_JAUFQU010000001.1"/>
</dbReference>
<protein>
    <submittedName>
        <fullName evidence="10">Peptidoglycan DD-metalloendopeptidase family protein</fullName>
    </submittedName>
</protein>
<dbReference type="InterPro" id="IPR045834">
    <property type="entry name" value="Csd3_N2"/>
</dbReference>
<dbReference type="Pfam" id="PF19425">
    <property type="entry name" value="Csd3_N2"/>
    <property type="match status" value="1"/>
</dbReference>
<keyword evidence="7" id="KW-0482">Metalloprotease</keyword>
<accession>A0ABT8CR76</accession>
<name>A0ABT8CR76_9FLAO</name>
<evidence type="ECO:0000259" key="8">
    <source>
        <dbReference type="Pfam" id="PF01551"/>
    </source>
</evidence>
<dbReference type="Gene3D" id="2.70.70.10">
    <property type="entry name" value="Glucose Permease (Domain IIA)"/>
    <property type="match status" value="1"/>
</dbReference>
<evidence type="ECO:0000256" key="4">
    <source>
        <dbReference type="ARBA" id="ARBA00022723"/>
    </source>
</evidence>
<dbReference type="PANTHER" id="PTHR21666">
    <property type="entry name" value="PEPTIDASE-RELATED"/>
    <property type="match status" value="1"/>
</dbReference>
<evidence type="ECO:0000313" key="12">
    <source>
        <dbReference type="Proteomes" id="UP001242368"/>
    </source>
</evidence>
<feature type="domain" description="M23ase beta-sheet core" evidence="8">
    <location>
        <begin position="281"/>
        <end position="375"/>
    </location>
</feature>
<reference evidence="12" key="2">
    <citation type="journal article" date="2019" name="Int. J. Syst. Evol. Microbiol.">
        <title>The Global Catalogue of Microorganisms (GCM) 10K type strain sequencing project: providing services to taxonomists for standard genome sequencing and annotation.</title>
        <authorList>
            <consortium name="The Broad Institute Genomics Platform"/>
            <consortium name="The Broad Institute Genome Sequencing Center for Infectious Disease"/>
            <person name="Wu L."/>
            <person name="Ma J."/>
        </authorList>
    </citation>
    <scope>NUCLEOTIDE SEQUENCE [LARGE SCALE GENOMIC DNA]</scope>
    <source>
        <strain evidence="12">CECT 7184</strain>
    </source>
</reference>
<organism evidence="10 12">
    <name type="scientific">Paenimyroides ceti</name>
    <dbReference type="NCBI Taxonomy" id="395087"/>
    <lineage>
        <taxon>Bacteria</taxon>
        <taxon>Pseudomonadati</taxon>
        <taxon>Bacteroidota</taxon>
        <taxon>Flavobacteriia</taxon>
        <taxon>Flavobacteriales</taxon>
        <taxon>Flavobacteriaceae</taxon>
        <taxon>Paenimyroides</taxon>
    </lineage>
</organism>
<dbReference type="InterPro" id="IPR011055">
    <property type="entry name" value="Dup_hybrid_motif"/>
</dbReference>
<keyword evidence="12" id="KW-1185">Reference proteome</keyword>
<comment type="cofactor">
    <cofactor evidence="1">
        <name>Zn(2+)</name>
        <dbReference type="ChEBI" id="CHEBI:29105"/>
    </cofactor>
</comment>
<evidence type="ECO:0000256" key="5">
    <source>
        <dbReference type="ARBA" id="ARBA00022801"/>
    </source>
</evidence>
<evidence type="ECO:0000256" key="7">
    <source>
        <dbReference type="ARBA" id="ARBA00023049"/>
    </source>
</evidence>
<proteinExistence type="predicted"/>
<evidence type="ECO:0000256" key="1">
    <source>
        <dbReference type="ARBA" id="ARBA00001947"/>
    </source>
</evidence>
<dbReference type="PANTHER" id="PTHR21666:SF288">
    <property type="entry name" value="CELL DIVISION PROTEIN YTFB"/>
    <property type="match status" value="1"/>
</dbReference>
<keyword evidence="4" id="KW-0479">Metal-binding</keyword>
<evidence type="ECO:0000256" key="3">
    <source>
        <dbReference type="ARBA" id="ARBA00022670"/>
    </source>
</evidence>
<dbReference type="InterPro" id="IPR050570">
    <property type="entry name" value="Cell_wall_metabolism_enzyme"/>
</dbReference>
<dbReference type="SUPFAM" id="SSF51261">
    <property type="entry name" value="Duplicated hybrid motif"/>
    <property type="match status" value="1"/>
</dbReference>
<keyword evidence="6" id="KW-0862">Zinc</keyword>
<dbReference type="EMBL" id="JAUFQU010000002">
    <property type="protein sequence ID" value="MDN3708851.1"/>
    <property type="molecule type" value="Genomic_DNA"/>
</dbReference>
<gene>
    <name evidence="10" type="ORF">QW060_00230</name>
    <name evidence="11" type="ORF">QW060_17275</name>
</gene>
<dbReference type="InterPro" id="IPR016047">
    <property type="entry name" value="M23ase_b-sheet_dom"/>
</dbReference>
<evidence type="ECO:0000259" key="9">
    <source>
        <dbReference type="Pfam" id="PF19425"/>
    </source>
</evidence>
<dbReference type="Gene3D" id="3.10.450.350">
    <property type="match status" value="2"/>
</dbReference>
<evidence type="ECO:0000256" key="2">
    <source>
        <dbReference type="ARBA" id="ARBA00004196"/>
    </source>
</evidence>
<comment type="caution">
    <text evidence="10">The sequence shown here is derived from an EMBL/GenBank/DDBJ whole genome shotgun (WGS) entry which is preliminary data.</text>
</comment>
<reference evidence="10" key="3">
    <citation type="submission" date="2023-06" db="EMBL/GenBank/DDBJ databases">
        <authorList>
            <person name="Lucena T."/>
            <person name="Sun Q."/>
        </authorList>
    </citation>
    <scope>NUCLEOTIDE SEQUENCE</scope>
    <source>
        <strain evidence="10">CECT 7184</strain>
    </source>
</reference>
<dbReference type="CDD" id="cd12797">
    <property type="entry name" value="M23_peptidase"/>
    <property type="match status" value="1"/>
</dbReference>
<feature type="domain" description="Csd3-like second N-terminal" evidence="9">
    <location>
        <begin position="145"/>
        <end position="268"/>
    </location>
</feature>
<dbReference type="PROSITE" id="PS51257">
    <property type="entry name" value="PROKAR_LIPOPROTEIN"/>
    <property type="match status" value="1"/>
</dbReference>